<dbReference type="PANTHER" id="PTHR36930">
    <property type="entry name" value="METAL-SULFUR CLUSTER BIOSYNTHESIS PROTEINS YUAD-RELATED"/>
    <property type="match status" value="1"/>
</dbReference>
<dbReference type="OrthoDB" id="192945at2"/>
<keyword evidence="3" id="KW-1185">Reference proteome</keyword>
<evidence type="ECO:0000259" key="1">
    <source>
        <dbReference type="PROSITE" id="PS51340"/>
    </source>
</evidence>
<dbReference type="Pfam" id="PF03473">
    <property type="entry name" value="MOSC"/>
    <property type="match status" value="1"/>
</dbReference>
<accession>A0A0A0JKE6</accession>
<reference evidence="2 3" key="1">
    <citation type="submission" date="2013-08" db="EMBL/GenBank/DDBJ databases">
        <title>The genome sequence of Knoellia subterranea.</title>
        <authorList>
            <person name="Zhu W."/>
            <person name="Wang G."/>
        </authorList>
    </citation>
    <scope>NUCLEOTIDE SEQUENCE [LARGE SCALE GENOMIC DNA]</scope>
    <source>
        <strain evidence="2 3">KCTC 19937</strain>
    </source>
</reference>
<comment type="caution">
    <text evidence="2">The sequence shown here is derived from an EMBL/GenBank/DDBJ whole genome shotgun (WGS) entry which is preliminary data.</text>
</comment>
<dbReference type="PROSITE" id="PS51340">
    <property type="entry name" value="MOSC"/>
    <property type="match status" value="1"/>
</dbReference>
<evidence type="ECO:0000313" key="2">
    <source>
        <dbReference type="EMBL" id="KGN37254.1"/>
    </source>
</evidence>
<feature type="domain" description="MOSC" evidence="1">
    <location>
        <begin position="23"/>
        <end position="149"/>
    </location>
</feature>
<dbReference type="Gene3D" id="2.40.33.20">
    <property type="entry name" value="PK beta-barrel domain-like"/>
    <property type="match status" value="1"/>
</dbReference>
<dbReference type="GO" id="GO:0030151">
    <property type="term" value="F:molybdenum ion binding"/>
    <property type="evidence" value="ECO:0007669"/>
    <property type="project" value="InterPro"/>
</dbReference>
<name>A0A0A0JKE6_9MICO</name>
<dbReference type="STRING" id="1385521.N803_15590"/>
<dbReference type="Proteomes" id="UP000030011">
    <property type="component" value="Unassembled WGS sequence"/>
</dbReference>
<proteinExistence type="predicted"/>
<protein>
    <submittedName>
        <fullName evidence="2">Sulfurase</fullName>
    </submittedName>
</protein>
<dbReference type="GO" id="GO:0003824">
    <property type="term" value="F:catalytic activity"/>
    <property type="evidence" value="ECO:0007669"/>
    <property type="project" value="InterPro"/>
</dbReference>
<dbReference type="PANTHER" id="PTHR36930:SF1">
    <property type="entry name" value="MOSC DOMAIN-CONTAINING PROTEIN"/>
    <property type="match status" value="1"/>
</dbReference>
<dbReference type="InterPro" id="IPR011037">
    <property type="entry name" value="Pyrv_Knase-like_insert_dom_sf"/>
</dbReference>
<dbReference type="AlphaFoldDB" id="A0A0A0JKE6"/>
<dbReference type="SUPFAM" id="SSF50800">
    <property type="entry name" value="PK beta-barrel domain-like"/>
    <property type="match status" value="1"/>
</dbReference>
<sequence>MTVPAPAARVAAIHIAPGVRLPTRSVESVVAEAGAGLVGDRYHGSKHRHVTVQALDDLEAAAAELGRPIDPGLTRRNITLTHGPIPTRPGERLHLGEVELGVVRIAAPCRLLDDELGSGAVKALHARAGTVFRLLTSGTIRVGDEATRN</sequence>
<dbReference type="RefSeq" id="WP_035905490.1">
    <property type="nucleotide sequence ID" value="NZ_AVPK01000006.1"/>
</dbReference>
<gene>
    <name evidence="2" type="ORF">N803_15590</name>
</gene>
<dbReference type="InterPro" id="IPR005302">
    <property type="entry name" value="MoCF_Sase_C"/>
</dbReference>
<dbReference type="InterPro" id="IPR052716">
    <property type="entry name" value="MOSC_domain"/>
</dbReference>
<organism evidence="2 3">
    <name type="scientific">Knoellia subterranea KCTC 19937</name>
    <dbReference type="NCBI Taxonomy" id="1385521"/>
    <lineage>
        <taxon>Bacteria</taxon>
        <taxon>Bacillati</taxon>
        <taxon>Actinomycetota</taxon>
        <taxon>Actinomycetes</taxon>
        <taxon>Micrococcales</taxon>
        <taxon>Intrasporangiaceae</taxon>
        <taxon>Knoellia</taxon>
    </lineage>
</organism>
<dbReference type="EMBL" id="AVPK01000006">
    <property type="protein sequence ID" value="KGN37254.1"/>
    <property type="molecule type" value="Genomic_DNA"/>
</dbReference>
<dbReference type="GO" id="GO:0030170">
    <property type="term" value="F:pyridoxal phosphate binding"/>
    <property type="evidence" value="ECO:0007669"/>
    <property type="project" value="InterPro"/>
</dbReference>
<dbReference type="eggNOG" id="COG2258">
    <property type="taxonomic scope" value="Bacteria"/>
</dbReference>
<evidence type="ECO:0000313" key="3">
    <source>
        <dbReference type="Proteomes" id="UP000030011"/>
    </source>
</evidence>